<proteinExistence type="predicted"/>
<dbReference type="EMBL" id="CAJVPT010029255">
    <property type="protein sequence ID" value="CAG8689899.1"/>
    <property type="molecule type" value="Genomic_DNA"/>
</dbReference>
<keyword evidence="2" id="KW-1185">Reference proteome</keyword>
<evidence type="ECO:0000313" key="2">
    <source>
        <dbReference type="Proteomes" id="UP000789525"/>
    </source>
</evidence>
<comment type="caution">
    <text evidence="1">The sequence shown here is derived from an EMBL/GenBank/DDBJ whole genome shotgun (WGS) entry which is preliminary data.</text>
</comment>
<feature type="non-terminal residue" evidence="1">
    <location>
        <position position="450"/>
    </location>
</feature>
<gene>
    <name evidence="1" type="ORF">ACOLOM_LOCUS9774</name>
</gene>
<dbReference type="Proteomes" id="UP000789525">
    <property type="component" value="Unassembled WGS sequence"/>
</dbReference>
<accession>A0ACA9P3M0</accession>
<reference evidence="1" key="1">
    <citation type="submission" date="2021-06" db="EMBL/GenBank/DDBJ databases">
        <authorList>
            <person name="Kallberg Y."/>
            <person name="Tangrot J."/>
            <person name="Rosling A."/>
        </authorList>
    </citation>
    <scope>NUCLEOTIDE SEQUENCE</scope>
    <source>
        <strain evidence="1">CL356</strain>
    </source>
</reference>
<protein>
    <submittedName>
        <fullName evidence="1">9046_t:CDS:1</fullName>
    </submittedName>
</protein>
<organism evidence="1 2">
    <name type="scientific">Acaulospora colombiana</name>
    <dbReference type="NCBI Taxonomy" id="27376"/>
    <lineage>
        <taxon>Eukaryota</taxon>
        <taxon>Fungi</taxon>
        <taxon>Fungi incertae sedis</taxon>
        <taxon>Mucoromycota</taxon>
        <taxon>Glomeromycotina</taxon>
        <taxon>Glomeromycetes</taxon>
        <taxon>Diversisporales</taxon>
        <taxon>Acaulosporaceae</taxon>
        <taxon>Acaulospora</taxon>
    </lineage>
</organism>
<evidence type="ECO:0000313" key="1">
    <source>
        <dbReference type="EMBL" id="CAG8689899.1"/>
    </source>
</evidence>
<name>A0ACA9P3M0_9GLOM</name>
<sequence>MPPKRKSTNSTKRSSTAVNNDSPLILSDSSSEDIVSSQSPIKSKSARSAKTNGVASMANAKGKLTRSSTRTSIKSDQGQKTQVFETPPRRTAIANPSGKIPYVDVPRRTSSLTNVSQSSGTHSRRQSALDSLARSRSRRTTISTPATPASSEPPHTSDGEILTDDELQYKDPLESLSDDVESDESVSEFEADSVSEGSGLDIGKMGLDDDSDEASEISEVEFVKKNKTVKKAPVTAKKAPEFKIGGSSFDLGKKASAFKTNGKTITPLKRGAKPIKPTAPPLKRGTKATNGMDVDEDGEGHGVDTDDEMVQAAIRASYATAAQEILREFSSGGAGPSGSSNNNDRMSMSVSPAKKPNGVTKGKKKAFVVDSDEDSDEVPLVQKKKVAKGKGKKQTIETIDLEDDDSDDDFRMAPRAEDSSANGSADKQAKVIQKKEEAQERKRLGRKLTY</sequence>